<dbReference type="GO" id="GO:0005085">
    <property type="term" value="F:guanyl-nucleotide exchange factor activity"/>
    <property type="evidence" value="ECO:0007669"/>
    <property type="project" value="InterPro"/>
</dbReference>
<accession>A0A3P8HBS4</accession>
<gene>
    <name evidence="2" type="ORF">SMTD_LOCUS17964</name>
</gene>
<dbReference type="Proteomes" id="UP000269396">
    <property type="component" value="Unassembled WGS sequence"/>
</dbReference>
<keyword evidence="3" id="KW-1185">Reference proteome</keyword>
<dbReference type="InterPro" id="IPR026791">
    <property type="entry name" value="DOCK"/>
</dbReference>
<name>A0A3P8HBS4_9TREM</name>
<protein>
    <submittedName>
        <fullName evidence="2">Uncharacterized protein</fullName>
    </submittedName>
</protein>
<dbReference type="PANTHER" id="PTHR23317:SF26">
    <property type="entry name" value="ZIZIMIN, ISOFORM K"/>
    <property type="match status" value="1"/>
</dbReference>
<sequence>MPFNIGNTNSTNSNNNNSGNSNDFTWIDNGKYLFKVDLKPLSSIYTHDPILSKFFRVCSDLLPRMLYLSSTKTNNADKQKQNHVTFRDDTVVIQSNNIDLSSSSSKRISITGGNISSNSILHNATSIHLHLCNAMKALLLISPTALVQFLPVILNQFMEIIILSAETSEKCFQQQQQQHQQTAQLSDSINQDHSNTADTSEYLWFRSLKNNCNNMISTNTTTTTITSSNNSTPDDVLKTAIRWVVFFLYTKYSFFCFT</sequence>
<proteinExistence type="predicted"/>
<dbReference type="AlphaFoldDB" id="A0A3P8HBS4"/>
<dbReference type="EMBL" id="UZAL01039625">
    <property type="protein sequence ID" value="VDP75775.1"/>
    <property type="molecule type" value="Genomic_DNA"/>
</dbReference>
<evidence type="ECO:0000313" key="3">
    <source>
        <dbReference type="Proteomes" id="UP000269396"/>
    </source>
</evidence>
<reference evidence="2 3" key="1">
    <citation type="submission" date="2018-11" db="EMBL/GenBank/DDBJ databases">
        <authorList>
            <consortium name="Pathogen Informatics"/>
        </authorList>
    </citation>
    <scope>NUCLEOTIDE SEQUENCE [LARGE SCALE GENOMIC DNA]</scope>
    <source>
        <strain>Denwood</strain>
        <strain evidence="3">Zambia</strain>
    </source>
</reference>
<dbReference type="GO" id="GO:0007264">
    <property type="term" value="P:small GTPase-mediated signal transduction"/>
    <property type="evidence" value="ECO:0007669"/>
    <property type="project" value="InterPro"/>
</dbReference>
<dbReference type="PANTHER" id="PTHR23317">
    <property type="entry name" value="DEDICATOR OF CYTOKINESIS DOCK"/>
    <property type="match status" value="1"/>
</dbReference>
<evidence type="ECO:0000256" key="1">
    <source>
        <dbReference type="SAM" id="MobiDB-lite"/>
    </source>
</evidence>
<evidence type="ECO:0000313" key="2">
    <source>
        <dbReference type="EMBL" id="VDP75775.1"/>
    </source>
</evidence>
<feature type="region of interest" description="Disordered" evidence="1">
    <location>
        <begin position="1"/>
        <end position="21"/>
    </location>
</feature>
<organism evidence="2 3">
    <name type="scientific">Schistosoma mattheei</name>
    <dbReference type="NCBI Taxonomy" id="31246"/>
    <lineage>
        <taxon>Eukaryota</taxon>
        <taxon>Metazoa</taxon>
        <taxon>Spiralia</taxon>
        <taxon>Lophotrochozoa</taxon>
        <taxon>Platyhelminthes</taxon>
        <taxon>Trematoda</taxon>
        <taxon>Digenea</taxon>
        <taxon>Strigeidida</taxon>
        <taxon>Schistosomatoidea</taxon>
        <taxon>Schistosomatidae</taxon>
        <taxon>Schistosoma</taxon>
    </lineage>
</organism>